<reference evidence="2 3" key="1">
    <citation type="submission" date="2024-10" db="EMBL/GenBank/DDBJ databases">
        <authorList>
            <person name="Ratan Roy A."/>
            <person name="Morales Sandoval P.H."/>
            <person name="De Los Santos Villalobos S."/>
            <person name="Chakraborty S."/>
            <person name="Mukherjee J."/>
        </authorList>
    </citation>
    <scope>NUCLEOTIDE SEQUENCE [LARGE SCALE GENOMIC DNA]</scope>
    <source>
        <strain evidence="2 3">S1</strain>
    </source>
</reference>
<proteinExistence type="predicted"/>
<dbReference type="SUPFAM" id="SSF53756">
    <property type="entry name" value="UDP-Glycosyltransferase/glycogen phosphorylase"/>
    <property type="match status" value="1"/>
</dbReference>
<comment type="caution">
    <text evidence="2">The sequence shown here is derived from an EMBL/GenBank/DDBJ whole genome shotgun (WGS) entry which is preliminary data.</text>
</comment>
<protein>
    <submittedName>
        <fullName evidence="2">Glycosyltransferase</fullName>
    </submittedName>
</protein>
<dbReference type="RefSeq" id="WP_377968222.1">
    <property type="nucleotide sequence ID" value="NZ_JBHZOL010000118.1"/>
</dbReference>
<evidence type="ECO:0000313" key="2">
    <source>
        <dbReference type="EMBL" id="MFE4108597.1"/>
    </source>
</evidence>
<feature type="domain" description="Glycosyl transferase family 28 C-terminal" evidence="1">
    <location>
        <begin position="227"/>
        <end position="305"/>
    </location>
</feature>
<organism evidence="2 3">
    <name type="scientific">Almyronema epifaneia S1</name>
    <dbReference type="NCBI Taxonomy" id="2991925"/>
    <lineage>
        <taxon>Bacteria</taxon>
        <taxon>Bacillati</taxon>
        <taxon>Cyanobacteriota</taxon>
        <taxon>Cyanophyceae</taxon>
        <taxon>Nodosilineales</taxon>
        <taxon>Nodosilineaceae</taxon>
        <taxon>Almyronema</taxon>
        <taxon>Almyronema epifaneia</taxon>
    </lineage>
</organism>
<dbReference type="Proteomes" id="UP001600165">
    <property type="component" value="Unassembled WGS sequence"/>
</dbReference>
<gene>
    <name evidence="2" type="ORF">ACFVKH_20160</name>
</gene>
<accession>A0ABW6IL73</accession>
<dbReference type="EMBL" id="JBHZOL010000118">
    <property type="protein sequence ID" value="MFE4108597.1"/>
    <property type="molecule type" value="Genomic_DNA"/>
</dbReference>
<keyword evidence="3" id="KW-1185">Reference proteome</keyword>
<dbReference type="Gene3D" id="3.40.50.2000">
    <property type="entry name" value="Glycogen Phosphorylase B"/>
    <property type="match status" value="1"/>
</dbReference>
<dbReference type="InterPro" id="IPR007235">
    <property type="entry name" value="Glyco_trans_28_C"/>
</dbReference>
<name>A0ABW6IL73_9CYAN</name>
<dbReference type="Pfam" id="PF04101">
    <property type="entry name" value="Glyco_tran_28_C"/>
    <property type="match status" value="1"/>
</dbReference>
<evidence type="ECO:0000313" key="3">
    <source>
        <dbReference type="Proteomes" id="UP001600165"/>
    </source>
</evidence>
<sequence length="358" mass="39556">MTSPSIFYFVNAEGSGHTRRAEAILPFLDMPVVLASENPALFKQADSPHSLYPLPSLRSTGDRQLADDVLHLPYGRDRAYLPRVQAIVDLCQQHRCALAVIDVCAETAMIMRLCGIPYLYMRMSGKRDDAAHLQSYRAAVGLIASYPQAFEENWVPDWIRQKTCYVGGIASSKLIQVQEKPITPKPYVLVMRGKGTSQITLAAIASAAAFIPDYYWMGIGFEQAHTGQNFAVLPYVSDPIAYLQSAAIAIANTGNNSVLEVGFQAKPFITLPEWRFFDEQMAKAAMLAQHHLAVVLREWPQTGEAWQSVLAQTASLRPQRWPEILSSDGAQQAAAYITNQFEQFSPPSPYAAQSTAKG</sequence>
<evidence type="ECO:0000259" key="1">
    <source>
        <dbReference type="Pfam" id="PF04101"/>
    </source>
</evidence>